<dbReference type="EMBL" id="AWSJ01000018">
    <property type="protein sequence ID" value="ERI11703.1"/>
    <property type="molecule type" value="Genomic_DNA"/>
</dbReference>
<gene>
    <name evidence="2" type="ORF">HMPREF0083_00223</name>
</gene>
<reference evidence="2 3" key="1">
    <citation type="submission" date="2013-08" db="EMBL/GenBank/DDBJ databases">
        <authorList>
            <person name="Weinstock G."/>
            <person name="Sodergren E."/>
            <person name="Wylie T."/>
            <person name="Fulton L."/>
            <person name="Fulton R."/>
            <person name="Fronick C."/>
            <person name="O'Laughlin M."/>
            <person name="Godfrey J."/>
            <person name="Miner T."/>
            <person name="Herter B."/>
            <person name="Appelbaum E."/>
            <person name="Cordes M."/>
            <person name="Lek S."/>
            <person name="Wollam A."/>
            <person name="Pepin K.H."/>
            <person name="Palsikar V.B."/>
            <person name="Mitreva M."/>
            <person name="Wilson R.K."/>
        </authorList>
    </citation>
    <scope>NUCLEOTIDE SEQUENCE [LARGE SCALE GENOMIC DNA]</scope>
    <source>
        <strain evidence="2 3">ATCC 12856</strain>
    </source>
</reference>
<feature type="transmembrane region" description="Helical" evidence="1">
    <location>
        <begin position="7"/>
        <end position="27"/>
    </location>
</feature>
<name>U1XAY7_ANEAE</name>
<dbReference type="PATRIC" id="fig|649747.3.peg.199"/>
<accession>U1XAY7</accession>
<sequence length="232" mass="26742">MRKKTLIKFYTCMLLIGFNAILWAYMWQEFKQIRVKESTISQPHSQQKIESAEKTQALKREFEKTIGPVAAYDTPYSDSSVVQTETGGEETAAFLAYERLLYETECAGGKRDQYASLVEKQILNGQRSNEIDYTVLKDAGIVFRDISKRLSDIEIPENVSEQSKSTAHQAKILLSESYWMKADAMVLLANFLDTNDAEWKKRYERKITKSEKYKQDSLHALHIQKTKLGMSK</sequence>
<dbReference type="AlphaFoldDB" id="U1XAY7"/>
<comment type="caution">
    <text evidence="2">The sequence shown here is derived from an EMBL/GenBank/DDBJ whole genome shotgun (WGS) entry which is preliminary data.</text>
</comment>
<keyword evidence="3" id="KW-1185">Reference proteome</keyword>
<proteinExistence type="predicted"/>
<keyword evidence="1" id="KW-0472">Membrane</keyword>
<dbReference type="Proteomes" id="UP000016511">
    <property type="component" value="Unassembled WGS sequence"/>
</dbReference>
<evidence type="ECO:0000313" key="3">
    <source>
        <dbReference type="Proteomes" id="UP000016511"/>
    </source>
</evidence>
<dbReference type="STRING" id="649747.HMPREF0083_00223"/>
<evidence type="ECO:0000313" key="2">
    <source>
        <dbReference type="EMBL" id="ERI11703.1"/>
    </source>
</evidence>
<dbReference type="HOGENOM" id="CLU_1192808_0_0_9"/>
<evidence type="ECO:0000256" key="1">
    <source>
        <dbReference type="SAM" id="Phobius"/>
    </source>
</evidence>
<dbReference type="GeneID" id="92838023"/>
<dbReference type="RefSeq" id="WP_021620073.1">
    <property type="nucleotide sequence ID" value="NZ_KE952715.1"/>
</dbReference>
<keyword evidence="1" id="KW-0812">Transmembrane</keyword>
<keyword evidence="1" id="KW-1133">Transmembrane helix</keyword>
<organism evidence="2 3">
    <name type="scientific">Aneurinibacillus aneurinilyticus ATCC 12856</name>
    <dbReference type="NCBI Taxonomy" id="649747"/>
    <lineage>
        <taxon>Bacteria</taxon>
        <taxon>Bacillati</taxon>
        <taxon>Bacillota</taxon>
        <taxon>Bacilli</taxon>
        <taxon>Bacillales</taxon>
        <taxon>Paenibacillaceae</taxon>
        <taxon>Aneurinibacillus group</taxon>
        <taxon>Aneurinibacillus</taxon>
    </lineage>
</organism>
<protein>
    <submittedName>
        <fullName evidence="2">Uncharacterized protein</fullName>
    </submittedName>
</protein>